<sequence length="323" mass="37221">MARKGVFRLIEKHLANFFWGSSEDHKKYHWSSCNHLARPFDEGGIRIRKMEDISNYHAWGHVLKMREIAENHIVWQVNSGSSNFWWDNWSLHGPLAKQLPNTPKNSKLLVRKFISEGQWNINKLKDLLPDQMVRQVQIVPIGNQNKEDQIFWAPSENGKFSNKSAWNLITWSIEAAVNKAYPNSGLKLPWNNFCDTLTSLRPEHKSLVVRWLKSDRGWVKLNTNGSFLQREGKAGLGGAIRDDQGDIFMAFSTPVTAQNHNIAEAQATLFGLNWCKQNDFNEVIWELDSLYIIEILRNDADTNYNLSHIVSKIKDIISAQHSD</sequence>
<feature type="domain" description="RNase H type-1" evidence="1">
    <location>
        <begin position="222"/>
        <end position="319"/>
    </location>
</feature>
<proteinExistence type="predicted"/>
<dbReference type="Proteomes" id="UP000189701">
    <property type="component" value="Unplaced"/>
</dbReference>
<gene>
    <name evidence="3" type="primary">LOC104246415</name>
</gene>
<dbReference type="InterPro" id="IPR002156">
    <property type="entry name" value="RNaseH_domain"/>
</dbReference>
<dbReference type="GO" id="GO:0004523">
    <property type="term" value="F:RNA-DNA hybrid ribonuclease activity"/>
    <property type="evidence" value="ECO:0007669"/>
    <property type="project" value="InterPro"/>
</dbReference>
<evidence type="ECO:0000313" key="2">
    <source>
        <dbReference type="Proteomes" id="UP000189701"/>
    </source>
</evidence>
<dbReference type="OrthoDB" id="1243493at2759"/>
<dbReference type="InterPro" id="IPR053151">
    <property type="entry name" value="RNase_H-like"/>
</dbReference>
<dbReference type="InterPro" id="IPR012337">
    <property type="entry name" value="RNaseH-like_sf"/>
</dbReference>
<evidence type="ECO:0000313" key="3">
    <source>
        <dbReference type="RefSeq" id="XP_009800527.1"/>
    </source>
</evidence>
<dbReference type="CDD" id="cd06222">
    <property type="entry name" value="RNase_H_like"/>
    <property type="match status" value="1"/>
</dbReference>
<dbReference type="SUPFAM" id="SSF53098">
    <property type="entry name" value="Ribonuclease H-like"/>
    <property type="match status" value="1"/>
</dbReference>
<name>A0A1U7Y8T3_NICSY</name>
<organism evidence="2 3">
    <name type="scientific">Nicotiana sylvestris</name>
    <name type="common">Wood tobacco</name>
    <name type="synonym">South American tobacco</name>
    <dbReference type="NCBI Taxonomy" id="4096"/>
    <lineage>
        <taxon>Eukaryota</taxon>
        <taxon>Viridiplantae</taxon>
        <taxon>Streptophyta</taxon>
        <taxon>Embryophyta</taxon>
        <taxon>Tracheophyta</taxon>
        <taxon>Spermatophyta</taxon>
        <taxon>Magnoliopsida</taxon>
        <taxon>eudicotyledons</taxon>
        <taxon>Gunneridae</taxon>
        <taxon>Pentapetalae</taxon>
        <taxon>asterids</taxon>
        <taxon>lamiids</taxon>
        <taxon>Solanales</taxon>
        <taxon>Solanaceae</taxon>
        <taxon>Nicotianoideae</taxon>
        <taxon>Nicotianeae</taxon>
        <taxon>Nicotiana</taxon>
    </lineage>
</organism>
<dbReference type="InterPro" id="IPR036397">
    <property type="entry name" value="RNaseH_sf"/>
</dbReference>
<dbReference type="GO" id="GO:0003676">
    <property type="term" value="F:nucleic acid binding"/>
    <property type="evidence" value="ECO:0007669"/>
    <property type="project" value="InterPro"/>
</dbReference>
<dbReference type="PANTHER" id="PTHR47723">
    <property type="entry name" value="OS05G0353850 PROTEIN"/>
    <property type="match status" value="1"/>
</dbReference>
<reference evidence="3" key="2">
    <citation type="submission" date="2025-08" db="UniProtKB">
        <authorList>
            <consortium name="RefSeq"/>
        </authorList>
    </citation>
    <scope>IDENTIFICATION</scope>
    <source>
        <tissue evidence="3">Leaf</tissue>
    </source>
</reference>
<protein>
    <submittedName>
        <fullName evidence="3">Uncharacterized protein LOC104246415</fullName>
    </submittedName>
</protein>
<accession>A0A1U7Y8T3</accession>
<dbReference type="AlphaFoldDB" id="A0A1U7Y8T3"/>
<keyword evidence="2" id="KW-1185">Reference proteome</keyword>
<dbReference type="InterPro" id="IPR044730">
    <property type="entry name" value="RNase_H-like_dom_plant"/>
</dbReference>
<reference evidence="2" key="1">
    <citation type="journal article" date="2013" name="Genome Biol.">
        <title>Reference genomes and transcriptomes of Nicotiana sylvestris and Nicotiana tomentosiformis.</title>
        <authorList>
            <person name="Sierro N."/>
            <person name="Battey J.N."/>
            <person name="Ouadi S."/>
            <person name="Bovet L."/>
            <person name="Goepfert S."/>
            <person name="Bakaher N."/>
            <person name="Peitsch M.C."/>
            <person name="Ivanov N.V."/>
        </authorList>
    </citation>
    <scope>NUCLEOTIDE SEQUENCE [LARGE SCALE GENOMIC DNA]</scope>
</reference>
<dbReference type="Gene3D" id="3.30.420.10">
    <property type="entry name" value="Ribonuclease H-like superfamily/Ribonuclease H"/>
    <property type="match status" value="1"/>
</dbReference>
<dbReference type="Pfam" id="PF13456">
    <property type="entry name" value="RVT_3"/>
    <property type="match status" value="1"/>
</dbReference>
<dbReference type="RefSeq" id="XP_009800527.1">
    <property type="nucleotide sequence ID" value="XM_009802225.1"/>
</dbReference>
<dbReference type="PANTHER" id="PTHR47723:SF19">
    <property type="entry name" value="POLYNUCLEOTIDYL TRANSFERASE, RIBONUCLEASE H-LIKE SUPERFAMILY PROTEIN"/>
    <property type="match status" value="1"/>
</dbReference>
<evidence type="ECO:0000259" key="1">
    <source>
        <dbReference type="Pfam" id="PF13456"/>
    </source>
</evidence>